<dbReference type="Proteomes" id="UP000689195">
    <property type="component" value="Unassembled WGS sequence"/>
</dbReference>
<protein>
    <submittedName>
        <fullName evidence="2">Uncharacterized protein</fullName>
    </submittedName>
</protein>
<accession>A0A8S1VAT0</accession>
<dbReference type="AlphaFoldDB" id="A0A8S1VAT0"/>
<organism evidence="2 3">
    <name type="scientific">Paramecium pentaurelia</name>
    <dbReference type="NCBI Taxonomy" id="43138"/>
    <lineage>
        <taxon>Eukaryota</taxon>
        <taxon>Sar</taxon>
        <taxon>Alveolata</taxon>
        <taxon>Ciliophora</taxon>
        <taxon>Intramacronucleata</taxon>
        <taxon>Oligohymenophorea</taxon>
        <taxon>Peniculida</taxon>
        <taxon>Parameciidae</taxon>
        <taxon>Paramecium</taxon>
    </lineage>
</organism>
<evidence type="ECO:0000313" key="3">
    <source>
        <dbReference type="Proteomes" id="UP000689195"/>
    </source>
</evidence>
<feature type="coiled-coil region" evidence="1">
    <location>
        <begin position="46"/>
        <end position="101"/>
    </location>
</feature>
<dbReference type="EMBL" id="CAJJDO010000058">
    <property type="protein sequence ID" value="CAD8173129.1"/>
    <property type="molecule type" value="Genomic_DNA"/>
</dbReference>
<keyword evidence="3" id="KW-1185">Reference proteome</keyword>
<evidence type="ECO:0000313" key="2">
    <source>
        <dbReference type="EMBL" id="CAD8173129.1"/>
    </source>
</evidence>
<sequence length="359" mass="43526">MNNLLIPLKKKFNLTLNTSRGTRASFQESCTSKSPFKCNTDQIIKCNQLEQELHRSNQQRKLLELELDDLNNQYMRKSTALHECEMENLLLKQQIQAIRQQQEIQKLSYTYKQLFIKSRQKNQNFLEQYQKYRCMEKKLEYENSLEYQIRQLQEQNESMKQQLLEMKLQYKIIQDNQQEIKEERNSFYQKLVETQTKSVSKDDKIKQLENDNNVLQNQLNESNKKLQDQIIQLNKVQEKKEKWKIRYKNYKNQIEYQQVNSRKSSDSQQVQQIMNIGSDQNNLIEELNELKDKLQQLEVENQYLREQNIEMQTQVQLTTDKLLKQQLQNSLSKEQSQAFSFQHYNQDYYQSNQEQMEHE</sequence>
<comment type="caution">
    <text evidence="2">The sequence shown here is derived from an EMBL/GenBank/DDBJ whole genome shotgun (WGS) entry which is preliminary data.</text>
</comment>
<dbReference type="OrthoDB" id="310031at2759"/>
<feature type="coiled-coil region" evidence="1">
    <location>
        <begin position="142"/>
        <end position="314"/>
    </location>
</feature>
<evidence type="ECO:0000256" key="1">
    <source>
        <dbReference type="SAM" id="Coils"/>
    </source>
</evidence>
<gene>
    <name evidence="2" type="ORF">PPENT_87.1.T0580229</name>
</gene>
<proteinExistence type="predicted"/>
<reference evidence="2" key="1">
    <citation type="submission" date="2021-01" db="EMBL/GenBank/DDBJ databases">
        <authorList>
            <consortium name="Genoscope - CEA"/>
            <person name="William W."/>
        </authorList>
    </citation>
    <scope>NUCLEOTIDE SEQUENCE</scope>
</reference>
<name>A0A8S1VAT0_9CILI</name>
<keyword evidence="1" id="KW-0175">Coiled coil</keyword>